<comment type="caution">
    <text evidence="1">The sequence shown here is derived from an EMBL/GenBank/DDBJ whole genome shotgun (WGS) entry which is preliminary data.</text>
</comment>
<evidence type="ECO:0000313" key="2">
    <source>
        <dbReference type="Proteomes" id="UP001152172"/>
    </source>
</evidence>
<dbReference type="EMBL" id="JAMKBI010000005">
    <property type="protein sequence ID" value="MCZ8533374.1"/>
    <property type="molecule type" value="Genomic_DNA"/>
</dbReference>
<sequence>MIEEVWHRIVENHGNIFKQIRGKQFSYTVVGTSIELTTTNQLIAKTEFEKALAFLPLSNTVPIQHLRAPSYIYAILTDKRIIE</sequence>
<name>A0A9X3L8V1_9BACI</name>
<evidence type="ECO:0000313" key="1">
    <source>
        <dbReference type="EMBL" id="MCZ8533374.1"/>
    </source>
</evidence>
<protein>
    <submittedName>
        <fullName evidence="1">Uncharacterized protein</fullName>
    </submittedName>
</protein>
<dbReference type="RefSeq" id="WP_269921770.1">
    <property type="nucleotide sequence ID" value="NZ_JAMKBI010000005.1"/>
</dbReference>
<gene>
    <name evidence="1" type="ORF">M9R61_08530</name>
</gene>
<keyword evidence="2" id="KW-1185">Reference proteome</keyword>
<reference evidence="1" key="1">
    <citation type="submission" date="2022-05" db="EMBL/GenBank/DDBJ databases">
        <authorList>
            <person name="Colautti A."/>
            <person name="Iacumin L."/>
        </authorList>
    </citation>
    <scope>NUCLEOTIDE SEQUENCE</scope>
    <source>
        <strain evidence="1">DSM 30747</strain>
    </source>
</reference>
<accession>A0A9X3L8V1</accession>
<proteinExistence type="predicted"/>
<dbReference type="AlphaFoldDB" id="A0A9X3L8V1"/>
<organism evidence="1 2">
    <name type="scientific">Psychrobacillus psychrodurans</name>
    <dbReference type="NCBI Taxonomy" id="126157"/>
    <lineage>
        <taxon>Bacteria</taxon>
        <taxon>Bacillati</taxon>
        <taxon>Bacillota</taxon>
        <taxon>Bacilli</taxon>
        <taxon>Bacillales</taxon>
        <taxon>Bacillaceae</taxon>
        <taxon>Psychrobacillus</taxon>
    </lineage>
</organism>
<dbReference type="Proteomes" id="UP001152172">
    <property type="component" value="Unassembled WGS sequence"/>
</dbReference>